<dbReference type="GO" id="GO:0006884">
    <property type="term" value="P:cell volume homeostasis"/>
    <property type="evidence" value="ECO:0007669"/>
    <property type="project" value="TreeGrafter"/>
</dbReference>
<gene>
    <name evidence="6" type="ORF">TNCT_72381</name>
</gene>
<comment type="caution">
    <text evidence="6">The sequence shown here is derived from an EMBL/GenBank/DDBJ whole genome shotgun (WGS) entry which is preliminary data.</text>
</comment>
<organism evidence="6 7">
    <name type="scientific">Trichonephila clavata</name>
    <name type="common">Joro spider</name>
    <name type="synonym">Nephila clavata</name>
    <dbReference type="NCBI Taxonomy" id="2740835"/>
    <lineage>
        <taxon>Eukaryota</taxon>
        <taxon>Metazoa</taxon>
        <taxon>Ecdysozoa</taxon>
        <taxon>Arthropoda</taxon>
        <taxon>Chelicerata</taxon>
        <taxon>Arachnida</taxon>
        <taxon>Araneae</taxon>
        <taxon>Araneomorphae</taxon>
        <taxon>Entelegynae</taxon>
        <taxon>Araneoidea</taxon>
        <taxon>Nephilidae</taxon>
        <taxon>Trichonephila</taxon>
    </lineage>
</organism>
<dbReference type="PANTHER" id="PTHR11827:SF103">
    <property type="entry name" value="SODIUM CHLORIDE COTRANSPORTER 69, ISOFORM E"/>
    <property type="match status" value="1"/>
</dbReference>
<dbReference type="AlphaFoldDB" id="A0A8X6LH71"/>
<sequence length="361" mass="41366">ESLDWKSRRLIQELNSKWLQERKVKAFYSLIEADSLENGVSSLIQTVGVGKMRPNILLMGFKENWQTCDMKETVDYFDIIHQVVYAHMSLCILRVQGGTDYSSYFETPEGLPIVPILDPKGNLVTSFKPPDLKIPLETVIEETPTDDGVPLPYIVISSKADEDFKQMKIANLFHDRQEKGIIDVWWLYDDGGLTLLLPYLLTTRAQFKGCKLRVFSVAQDHTNIGEEQRNLSALLQKFRIPFNDLTVVSAEGEPLHEESTQMFKKTISKFLSKDESQKDPTTVTRALLNTFKNRTNQFLRLRELLEKHSKSSNMIVMTLPLPRKEGATAPLYMAWLDILTRDLPPFLLVRGNQTSVLTFYS</sequence>
<dbReference type="Proteomes" id="UP000887116">
    <property type="component" value="Unassembled WGS sequence"/>
</dbReference>
<dbReference type="GO" id="GO:0055075">
    <property type="term" value="P:potassium ion homeostasis"/>
    <property type="evidence" value="ECO:0007669"/>
    <property type="project" value="TreeGrafter"/>
</dbReference>
<dbReference type="OrthoDB" id="6424909at2759"/>
<feature type="domain" description="SLC12A transporter C-terminal" evidence="5">
    <location>
        <begin position="162"/>
        <end position="361"/>
    </location>
</feature>
<accession>A0A8X6LH71</accession>
<dbReference type="GO" id="GO:1990573">
    <property type="term" value="P:potassium ion import across plasma membrane"/>
    <property type="evidence" value="ECO:0007669"/>
    <property type="project" value="TreeGrafter"/>
</dbReference>
<reference evidence="6" key="1">
    <citation type="submission" date="2020-07" db="EMBL/GenBank/DDBJ databases">
        <title>Multicomponent nature underlies the extraordinary mechanical properties of spider dragline silk.</title>
        <authorList>
            <person name="Kono N."/>
            <person name="Nakamura H."/>
            <person name="Mori M."/>
            <person name="Yoshida Y."/>
            <person name="Ohtoshi R."/>
            <person name="Malay A.D."/>
            <person name="Moran D.A.P."/>
            <person name="Tomita M."/>
            <person name="Numata K."/>
            <person name="Arakawa K."/>
        </authorList>
    </citation>
    <scope>NUCLEOTIDE SEQUENCE</scope>
</reference>
<evidence type="ECO:0000256" key="3">
    <source>
        <dbReference type="ARBA" id="ARBA00022989"/>
    </source>
</evidence>
<dbReference type="InterPro" id="IPR018491">
    <property type="entry name" value="SLC12_C"/>
</dbReference>
<keyword evidence="4" id="KW-0472">Membrane</keyword>
<proteinExistence type="predicted"/>
<evidence type="ECO:0000313" key="6">
    <source>
        <dbReference type="EMBL" id="GFR08232.1"/>
    </source>
</evidence>
<keyword evidence="3" id="KW-1133">Transmembrane helix</keyword>
<evidence type="ECO:0000256" key="1">
    <source>
        <dbReference type="ARBA" id="ARBA00004141"/>
    </source>
</evidence>
<protein>
    <submittedName>
        <fullName evidence="6">Bumetanide-sensitive sodium-(Potassium)-chloride cotransporter</fullName>
    </submittedName>
</protein>
<keyword evidence="7" id="KW-1185">Reference proteome</keyword>
<dbReference type="InterPro" id="IPR004842">
    <property type="entry name" value="SLC12A_fam"/>
</dbReference>
<evidence type="ECO:0000313" key="7">
    <source>
        <dbReference type="Proteomes" id="UP000887116"/>
    </source>
</evidence>
<comment type="subcellular location">
    <subcellularLocation>
        <location evidence="1">Membrane</location>
        <topology evidence="1">Multi-pass membrane protein</topology>
    </subcellularLocation>
</comment>
<dbReference type="GO" id="GO:0055078">
    <property type="term" value="P:sodium ion homeostasis"/>
    <property type="evidence" value="ECO:0007669"/>
    <property type="project" value="TreeGrafter"/>
</dbReference>
<name>A0A8X6LH71_TRICU</name>
<evidence type="ECO:0000259" key="5">
    <source>
        <dbReference type="Pfam" id="PF03522"/>
    </source>
</evidence>
<feature type="domain" description="SLC12A transporter C-terminal" evidence="5">
    <location>
        <begin position="6"/>
        <end position="107"/>
    </location>
</feature>
<dbReference type="GO" id="GO:0008511">
    <property type="term" value="F:sodium:potassium:chloride symporter activity"/>
    <property type="evidence" value="ECO:0007669"/>
    <property type="project" value="TreeGrafter"/>
</dbReference>
<dbReference type="Pfam" id="PF03522">
    <property type="entry name" value="SLC12"/>
    <property type="match status" value="2"/>
</dbReference>
<dbReference type="GO" id="GO:0016020">
    <property type="term" value="C:membrane"/>
    <property type="evidence" value="ECO:0007669"/>
    <property type="project" value="UniProtKB-SubCell"/>
</dbReference>
<dbReference type="PANTHER" id="PTHR11827">
    <property type="entry name" value="SOLUTE CARRIER FAMILY 12, CATION COTRANSPORTERS"/>
    <property type="match status" value="1"/>
</dbReference>
<dbReference type="GO" id="GO:0055064">
    <property type="term" value="P:chloride ion homeostasis"/>
    <property type="evidence" value="ECO:0007669"/>
    <property type="project" value="TreeGrafter"/>
</dbReference>
<dbReference type="EMBL" id="BMAO01026290">
    <property type="protein sequence ID" value="GFR08232.1"/>
    <property type="molecule type" value="Genomic_DNA"/>
</dbReference>
<evidence type="ECO:0000256" key="4">
    <source>
        <dbReference type="ARBA" id="ARBA00023136"/>
    </source>
</evidence>
<evidence type="ECO:0000256" key="2">
    <source>
        <dbReference type="ARBA" id="ARBA00022692"/>
    </source>
</evidence>
<feature type="non-terminal residue" evidence="6">
    <location>
        <position position="1"/>
    </location>
</feature>
<keyword evidence="2" id="KW-0812">Transmembrane</keyword>